<dbReference type="InterPro" id="IPR029058">
    <property type="entry name" value="AB_hydrolase_fold"/>
</dbReference>
<sequence length="229" mass="24735">MTTFGLIHGGFQTSWCWGKLRDELERRSHRVLTVDLPVSDTTADPDAYLDVVASAFGSAPDPVVVVGHSIAGWTAMRLPDRIPVEGIIYLCSCINLPPGEYEDEPLPVISADPADWTPDDVGLITMAPDAAREYFFHDLDPALADEAISHLVRQSVTGVAGPTSKPTIPAVPASYVKATDDRAVSDAWATWAATLLTGRDALLIGGSHFPLLSRPQELADLFEQIVARF</sequence>
<dbReference type="RefSeq" id="WP_343979082.1">
    <property type="nucleotide sequence ID" value="NZ_BAAAJG010000010.1"/>
</dbReference>
<feature type="domain" description="AB hydrolase-1" evidence="1">
    <location>
        <begin position="6"/>
        <end position="220"/>
    </location>
</feature>
<accession>A0ABW4FRX0</accession>
<comment type="caution">
    <text evidence="2">The sequence shown here is derived from an EMBL/GenBank/DDBJ whole genome shotgun (WGS) entry which is preliminary data.</text>
</comment>
<proteinExistence type="predicted"/>
<dbReference type="SUPFAM" id="SSF53474">
    <property type="entry name" value="alpha/beta-Hydrolases"/>
    <property type="match status" value="1"/>
</dbReference>
<evidence type="ECO:0000313" key="2">
    <source>
        <dbReference type="EMBL" id="MFD1532873.1"/>
    </source>
</evidence>
<dbReference type="PANTHER" id="PTHR37017">
    <property type="entry name" value="AB HYDROLASE-1 DOMAIN-CONTAINING PROTEIN-RELATED"/>
    <property type="match status" value="1"/>
</dbReference>
<keyword evidence="3" id="KW-1185">Reference proteome</keyword>
<dbReference type="InterPro" id="IPR000073">
    <property type="entry name" value="AB_hydrolase_1"/>
</dbReference>
<organism evidence="2 3">
    <name type="scientific">Pseudonocardia aurantiaca</name>
    <dbReference type="NCBI Taxonomy" id="75290"/>
    <lineage>
        <taxon>Bacteria</taxon>
        <taxon>Bacillati</taxon>
        <taxon>Actinomycetota</taxon>
        <taxon>Actinomycetes</taxon>
        <taxon>Pseudonocardiales</taxon>
        <taxon>Pseudonocardiaceae</taxon>
        <taxon>Pseudonocardia</taxon>
    </lineage>
</organism>
<evidence type="ECO:0000259" key="1">
    <source>
        <dbReference type="Pfam" id="PF12697"/>
    </source>
</evidence>
<dbReference type="GO" id="GO:0016787">
    <property type="term" value="F:hydrolase activity"/>
    <property type="evidence" value="ECO:0007669"/>
    <property type="project" value="UniProtKB-KW"/>
</dbReference>
<protein>
    <submittedName>
        <fullName evidence="2">Alpha/beta fold hydrolase</fullName>
    </submittedName>
</protein>
<gene>
    <name evidence="2" type="ORF">ACFSCY_25955</name>
</gene>
<dbReference type="Gene3D" id="3.40.50.1820">
    <property type="entry name" value="alpha/beta hydrolase"/>
    <property type="match status" value="1"/>
</dbReference>
<dbReference type="EMBL" id="JBHUCP010000021">
    <property type="protein sequence ID" value="MFD1532873.1"/>
    <property type="molecule type" value="Genomic_DNA"/>
</dbReference>
<dbReference type="Proteomes" id="UP001597145">
    <property type="component" value="Unassembled WGS sequence"/>
</dbReference>
<reference evidence="3" key="1">
    <citation type="journal article" date="2019" name="Int. J. Syst. Evol. Microbiol.">
        <title>The Global Catalogue of Microorganisms (GCM) 10K type strain sequencing project: providing services to taxonomists for standard genome sequencing and annotation.</title>
        <authorList>
            <consortium name="The Broad Institute Genomics Platform"/>
            <consortium name="The Broad Institute Genome Sequencing Center for Infectious Disease"/>
            <person name="Wu L."/>
            <person name="Ma J."/>
        </authorList>
    </citation>
    <scope>NUCLEOTIDE SEQUENCE [LARGE SCALE GENOMIC DNA]</scope>
    <source>
        <strain evidence="3">JCM 12165</strain>
    </source>
</reference>
<name>A0ABW4FRX0_9PSEU</name>
<dbReference type="PANTHER" id="PTHR37017:SF11">
    <property type="entry name" value="ESTERASE_LIPASE_THIOESTERASE DOMAIN-CONTAINING PROTEIN"/>
    <property type="match status" value="1"/>
</dbReference>
<dbReference type="Pfam" id="PF12697">
    <property type="entry name" value="Abhydrolase_6"/>
    <property type="match status" value="1"/>
</dbReference>
<evidence type="ECO:0000313" key="3">
    <source>
        <dbReference type="Proteomes" id="UP001597145"/>
    </source>
</evidence>
<dbReference type="InterPro" id="IPR052897">
    <property type="entry name" value="Sec-Metab_Biosynth_Hydrolase"/>
</dbReference>
<keyword evidence="2" id="KW-0378">Hydrolase</keyword>